<dbReference type="AlphaFoldDB" id="A0AAV5RPR8"/>
<reference evidence="2 3" key="1">
    <citation type="journal article" date="2023" name="Elife">
        <title>Identification of key yeast species and microbe-microbe interactions impacting larval growth of Drosophila in the wild.</title>
        <authorList>
            <person name="Mure A."/>
            <person name="Sugiura Y."/>
            <person name="Maeda R."/>
            <person name="Honda K."/>
            <person name="Sakurai N."/>
            <person name="Takahashi Y."/>
            <person name="Watada M."/>
            <person name="Katoh T."/>
            <person name="Gotoh A."/>
            <person name="Gotoh Y."/>
            <person name="Taniguchi I."/>
            <person name="Nakamura K."/>
            <person name="Hayashi T."/>
            <person name="Katayama T."/>
            <person name="Uemura T."/>
            <person name="Hattori Y."/>
        </authorList>
    </citation>
    <scope>NUCLEOTIDE SEQUENCE [LARGE SCALE GENOMIC DNA]</scope>
    <source>
        <strain evidence="2 3">SB-73</strain>
    </source>
</reference>
<feature type="region of interest" description="Disordered" evidence="1">
    <location>
        <begin position="247"/>
        <end position="304"/>
    </location>
</feature>
<feature type="region of interest" description="Disordered" evidence="1">
    <location>
        <begin position="329"/>
        <end position="353"/>
    </location>
</feature>
<accession>A0AAV5RPR8</accession>
<comment type="caution">
    <text evidence="2">The sequence shown here is derived from an EMBL/GenBank/DDBJ whole genome shotgun (WGS) entry which is preliminary data.</text>
</comment>
<dbReference type="Proteomes" id="UP001362899">
    <property type="component" value="Unassembled WGS sequence"/>
</dbReference>
<gene>
    <name evidence="2" type="ORF">DASB73_038750</name>
</gene>
<feature type="compositionally biased region" description="Acidic residues" evidence="1">
    <location>
        <begin position="270"/>
        <end position="286"/>
    </location>
</feature>
<feature type="region of interest" description="Disordered" evidence="1">
    <location>
        <begin position="539"/>
        <end position="566"/>
    </location>
</feature>
<feature type="compositionally biased region" description="Low complexity" evidence="1">
    <location>
        <begin position="287"/>
        <end position="298"/>
    </location>
</feature>
<protein>
    <submittedName>
        <fullName evidence="2">Uncharacterized protein</fullName>
    </submittedName>
</protein>
<feature type="compositionally biased region" description="Low complexity" evidence="1">
    <location>
        <begin position="114"/>
        <end position="124"/>
    </location>
</feature>
<name>A0AAV5RPR8_STABA</name>
<sequence>MSFYPDPFFYASQYPQFRRASPPHTNAHPFAAHGPQGPQCPPGARRGQFFPDVESIFGAYGDYPNVHHAPPPHPAPPAPPAPHPAHEAAEEHPGFSQFKGFPGVFEFAPPSGPSAPVGPAAARRPGFENPQHSNLEAEKIATDEEELEALRAFRANKKRQAERERAIREETARRNAAARLRAQEAARDLKIRAEVEANARAAARAYLKQKQERQNRIHLAQQAERERQQQNVLEQLCRQFGLFTIPTRDSSQRNDSATDSGFQAERSTENAEDDNNEQDKDVDEENTSNQNESNNSQNPEDADNRAEQFIDPIRSLIEALAPYPIVFTTESSDEEEAPRTNPSAKSPASDVRTELPETVSALYDLDGPTCETVTEDGIDDDDQGSAYVNVSEIPITSGDARKRHHKRRHNHHKKARDVSHASEEQPSSQNQNRKHGHMEMNGILHALQLDFDRVNDSYNRLKNEPPTDSLQEIITRIEGIKLCYARSEDIYSKLDEMRVNKNQRSAKQALTTQSVTLADKCEELLKQFEDQKRIIRNQQLDAASDSPESPDSVHHVTLEDVEDGSD</sequence>
<evidence type="ECO:0000256" key="1">
    <source>
        <dbReference type="SAM" id="MobiDB-lite"/>
    </source>
</evidence>
<organism evidence="2 3">
    <name type="scientific">Starmerella bacillaris</name>
    <name type="common">Yeast</name>
    <name type="synonym">Candida zemplinina</name>
    <dbReference type="NCBI Taxonomy" id="1247836"/>
    <lineage>
        <taxon>Eukaryota</taxon>
        <taxon>Fungi</taxon>
        <taxon>Dikarya</taxon>
        <taxon>Ascomycota</taxon>
        <taxon>Saccharomycotina</taxon>
        <taxon>Dipodascomycetes</taxon>
        <taxon>Dipodascales</taxon>
        <taxon>Trichomonascaceae</taxon>
        <taxon>Starmerella</taxon>
    </lineage>
</organism>
<proteinExistence type="predicted"/>
<feature type="compositionally biased region" description="Basic and acidic residues" evidence="1">
    <location>
        <begin position="84"/>
        <end position="93"/>
    </location>
</feature>
<feature type="compositionally biased region" description="Low complexity" evidence="1">
    <location>
        <begin position="541"/>
        <end position="550"/>
    </location>
</feature>
<evidence type="ECO:0000313" key="3">
    <source>
        <dbReference type="Proteomes" id="UP001362899"/>
    </source>
</evidence>
<feature type="compositionally biased region" description="Pro residues" evidence="1">
    <location>
        <begin position="69"/>
        <end position="83"/>
    </location>
</feature>
<feature type="region of interest" description="Disordered" evidence="1">
    <location>
        <begin position="65"/>
        <end position="137"/>
    </location>
</feature>
<feature type="region of interest" description="Disordered" evidence="1">
    <location>
        <begin position="20"/>
        <end position="41"/>
    </location>
</feature>
<evidence type="ECO:0000313" key="2">
    <source>
        <dbReference type="EMBL" id="GMM52912.1"/>
    </source>
</evidence>
<feature type="compositionally biased region" description="Acidic residues" evidence="1">
    <location>
        <begin position="374"/>
        <end position="383"/>
    </location>
</feature>
<dbReference type="EMBL" id="BTGC01000008">
    <property type="protein sequence ID" value="GMM52912.1"/>
    <property type="molecule type" value="Genomic_DNA"/>
</dbReference>
<keyword evidence="3" id="KW-1185">Reference proteome</keyword>
<feature type="region of interest" description="Disordered" evidence="1">
    <location>
        <begin position="374"/>
        <end position="435"/>
    </location>
</feature>
<feature type="compositionally biased region" description="Polar residues" evidence="1">
    <location>
        <begin position="247"/>
        <end position="261"/>
    </location>
</feature>
<feature type="compositionally biased region" description="Basic residues" evidence="1">
    <location>
        <begin position="401"/>
        <end position="415"/>
    </location>
</feature>